<dbReference type="GO" id="GO:0051536">
    <property type="term" value="F:iron-sulfur cluster binding"/>
    <property type="evidence" value="ECO:0007669"/>
    <property type="project" value="InterPro"/>
</dbReference>
<dbReference type="GO" id="GO:0005506">
    <property type="term" value="F:iron ion binding"/>
    <property type="evidence" value="ECO:0007669"/>
    <property type="project" value="InterPro"/>
</dbReference>
<proteinExistence type="inferred from homology"/>
<feature type="compositionally biased region" description="Polar residues" evidence="2">
    <location>
        <begin position="145"/>
        <end position="155"/>
    </location>
</feature>
<dbReference type="NCBIfam" id="TIGR01994">
    <property type="entry name" value="SUF_scaf_2"/>
    <property type="match status" value="1"/>
</dbReference>
<dbReference type="FunFam" id="3.90.1010.10:FF:000002">
    <property type="entry name" value="Iron-sulfur cluster assembly scaffold protein NifU"/>
    <property type="match status" value="1"/>
</dbReference>
<accession>A0A139BU52</accession>
<evidence type="ECO:0000313" key="5">
    <source>
        <dbReference type="Proteomes" id="UP000070578"/>
    </source>
</evidence>
<feature type="region of interest" description="Disordered" evidence="2">
    <location>
        <begin position="145"/>
        <end position="166"/>
    </location>
</feature>
<feature type="compositionally biased region" description="Acidic residues" evidence="2">
    <location>
        <begin position="157"/>
        <end position="166"/>
    </location>
</feature>
<protein>
    <submittedName>
        <fullName evidence="4">Nitrogen fixation protein NifU</fullName>
    </submittedName>
</protein>
<dbReference type="InterPro" id="IPR002871">
    <property type="entry name" value="NIF_FeS_clus_asmbl_NifU_N"/>
</dbReference>
<dbReference type="Pfam" id="PF01592">
    <property type="entry name" value="NifU_N"/>
    <property type="match status" value="1"/>
</dbReference>
<organism evidence="4 5">
    <name type="scientific">Candidatus Gallionella acididurans</name>
    <dbReference type="NCBI Taxonomy" id="1796491"/>
    <lineage>
        <taxon>Bacteria</taxon>
        <taxon>Pseudomonadati</taxon>
        <taxon>Pseudomonadota</taxon>
        <taxon>Betaproteobacteria</taxon>
        <taxon>Nitrosomonadales</taxon>
        <taxon>Gallionellaceae</taxon>
        <taxon>Gallionella</taxon>
    </lineage>
</organism>
<dbReference type="PANTHER" id="PTHR10093">
    <property type="entry name" value="IRON-SULFUR CLUSTER ASSEMBLY ENZYME NIFU HOMOLOG"/>
    <property type="match status" value="1"/>
</dbReference>
<dbReference type="GO" id="GO:0016226">
    <property type="term" value="P:iron-sulfur cluster assembly"/>
    <property type="evidence" value="ECO:0007669"/>
    <property type="project" value="InterPro"/>
</dbReference>
<evidence type="ECO:0000256" key="1">
    <source>
        <dbReference type="ARBA" id="ARBA00006420"/>
    </source>
</evidence>
<evidence type="ECO:0000256" key="2">
    <source>
        <dbReference type="SAM" id="MobiDB-lite"/>
    </source>
</evidence>
<dbReference type="CDD" id="cd06664">
    <property type="entry name" value="IscU_like"/>
    <property type="match status" value="1"/>
</dbReference>
<name>A0A139BU52_9PROT</name>
<dbReference type="Proteomes" id="UP000070578">
    <property type="component" value="Unassembled WGS sequence"/>
</dbReference>
<dbReference type="SUPFAM" id="SSF82649">
    <property type="entry name" value="SufE/NifU"/>
    <property type="match status" value="1"/>
</dbReference>
<feature type="domain" description="NIF system FeS cluster assembly NifU N-terminal" evidence="3">
    <location>
        <begin position="8"/>
        <end position="128"/>
    </location>
</feature>
<dbReference type="PATRIC" id="fig|1796491.3.peg.1546"/>
<reference evidence="4 5" key="2">
    <citation type="submission" date="2016-03" db="EMBL/GenBank/DDBJ databases">
        <title>New uncultured bacterium of the family Gallionellaceae from acid mine drainage: description and reconstruction of genome based on metagenomic analysis of microbial community.</title>
        <authorList>
            <person name="Kadnikov V."/>
            <person name="Ivasenko D."/>
            <person name="Beletsky A."/>
            <person name="Mardanov A."/>
            <person name="Danilova E."/>
            <person name="Pimenov N."/>
            <person name="Karnachuk O."/>
            <person name="Ravin N."/>
        </authorList>
    </citation>
    <scope>NUCLEOTIDE SEQUENCE [LARGE SCALE GENOMIC DNA]</scope>
    <source>
        <strain evidence="4">ShG14-8</strain>
    </source>
</reference>
<gene>
    <name evidence="4" type="ORF">AWT59_1408</name>
</gene>
<reference evidence="4 5" key="1">
    <citation type="submission" date="2016-02" db="EMBL/GenBank/DDBJ databases">
        <authorList>
            <person name="Wen L."/>
            <person name="He K."/>
            <person name="Yang H."/>
        </authorList>
    </citation>
    <scope>NUCLEOTIDE SEQUENCE [LARGE SCALE GENOMIC DNA]</scope>
    <source>
        <strain evidence="4">ShG14-8</strain>
    </source>
</reference>
<evidence type="ECO:0000259" key="3">
    <source>
        <dbReference type="Pfam" id="PF01592"/>
    </source>
</evidence>
<sequence>MSDMRQLYQEVILDHNRKPRNFGSILAANRHAEGHNPLCGDHIKLTMNVSDNKIETIAFEGEGCAICKASASMMTGAVKGKLVQDAEIMIEEFRGMATGTLDPDGQDNHLGRLKVFVGVKDLPSRVKCAILPWHTLHAALNPALNPTQAEPSISTEGEADPVSDHA</sequence>
<dbReference type="Gene3D" id="3.90.1010.10">
    <property type="match status" value="1"/>
</dbReference>
<dbReference type="EMBL" id="LSLI01000028">
    <property type="protein sequence ID" value="KXS32497.1"/>
    <property type="molecule type" value="Genomic_DNA"/>
</dbReference>
<comment type="similarity">
    <text evidence="1">Belongs to the NifU family.</text>
</comment>
<dbReference type="AlphaFoldDB" id="A0A139BU52"/>
<evidence type="ECO:0000313" key="4">
    <source>
        <dbReference type="EMBL" id="KXS32497.1"/>
    </source>
</evidence>
<comment type="caution">
    <text evidence="4">The sequence shown here is derived from an EMBL/GenBank/DDBJ whole genome shotgun (WGS) entry which is preliminary data.</text>
</comment>